<dbReference type="EMBL" id="CP000473">
    <property type="protein sequence ID" value="ABJ85540.1"/>
    <property type="molecule type" value="Genomic_DNA"/>
</dbReference>
<gene>
    <name evidence="2" type="ordered locus">Acid_4581</name>
</gene>
<dbReference type="HOGENOM" id="CLU_587803_0_0_0"/>
<dbReference type="InParanoid" id="Q01XS5"/>
<reference evidence="2" key="1">
    <citation type="submission" date="2006-10" db="EMBL/GenBank/DDBJ databases">
        <title>Complete sequence of Solibacter usitatus Ellin6076.</title>
        <authorList>
            <consortium name="US DOE Joint Genome Institute"/>
            <person name="Copeland A."/>
            <person name="Lucas S."/>
            <person name="Lapidus A."/>
            <person name="Barry K."/>
            <person name="Detter J.C."/>
            <person name="Glavina del Rio T."/>
            <person name="Hammon N."/>
            <person name="Israni S."/>
            <person name="Dalin E."/>
            <person name="Tice H."/>
            <person name="Pitluck S."/>
            <person name="Thompson L.S."/>
            <person name="Brettin T."/>
            <person name="Bruce D."/>
            <person name="Han C."/>
            <person name="Tapia R."/>
            <person name="Gilna P."/>
            <person name="Schmutz J."/>
            <person name="Larimer F."/>
            <person name="Land M."/>
            <person name="Hauser L."/>
            <person name="Kyrpides N."/>
            <person name="Mikhailova N."/>
            <person name="Janssen P.H."/>
            <person name="Kuske C.R."/>
            <person name="Richardson P."/>
        </authorList>
    </citation>
    <scope>NUCLEOTIDE SEQUENCE</scope>
    <source>
        <strain evidence="2">Ellin6076</strain>
    </source>
</reference>
<evidence type="ECO:0000256" key="1">
    <source>
        <dbReference type="SAM" id="SignalP"/>
    </source>
</evidence>
<feature type="signal peptide" evidence="1">
    <location>
        <begin position="1"/>
        <end position="23"/>
    </location>
</feature>
<dbReference type="STRING" id="234267.Acid_4581"/>
<dbReference type="KEGG" id="sus:Acid_4581"/>
<accession>Q01XS5</accession>
<dbReference type="AlphaFoldDB" id="Q01XS5"/>
<proteinExistence type="predicted"/>
<name>Q01XS5_SOLUE</name>
<sequence length="465" mass="47851" precursor="true">MNIFRMRSSFVALSIAAVSVCTAAGTSPAVFATLPGPVGISATTTNVLYTHPFCETVAGTRAITALGGSPFSVLPDQFQGTDQNVTCAENYLATSPGLGGFPAGATYVFAVVNQGTSSEARVILREPGNTIFATLPPGFAPVNHAYVSFDTVGTFGFALLVTGQSGVIGYNSSGGVLFNYTFSLPGAYAFEGATVVPLSYGACPGCVFITVSNPSAAGVILYAAPGASSLSVWDANAPKEPESIQFVPAHPCSYNGYSYFVSGYSALNPGNPTPSAILAYTPAQLAPYAGQLLVPDEYTGIIWAYSGPNTRTIFSDTGYQLEGAQIVECSPGTGCPATQGYWKHHTFPSSMFVGGKFTLGTFSYTASDLVNVLNSPPKQGDATLILAHQLIAAIANVNAGAQVTSAGATAIAQAELLFINNPSISFTTYVSASSTLGSQMVALSNTLDNYNSAVGLNCSEGSGLH</sequence>
<keyword evidence="1" id="KW-0732">Signal</keyword>
<organism evidence="2">
    <name type="scientific">Solibacter usitatus (strain Ellin6076)</name>
    <dbReference type="NCBI Taxonomy" id="234267"/>
    <lineage>
        <taxon>Bacteria</taxon>
        <taxon>Pseudomonadati</taxon>
        <taxon>Acidobacteriota</taxon>
        <taxon>Terriglobia</taxon>
        <taxon>Bryobacterales</taxon>
        <taxon>Solibacteraceae</taxon>
        <taxon>Candidatus Solibacter</taxon>
    </lineage>
</organism>
<feature type="chain" id="PRO_5004162660" evidence="1">
    <location>
        <begin position="24"/>
        <end position="465"/>
    </location>
</feature>
<dbReference type="eggNOG" id="COG5624">
    <property type="taxonomic scope" value="Bacteria"/>
</dbReference>
<evidence type="ECO:0000313" key="2">
    <source>
        <dbReference type="EMBL" id="ABJ85540.1"/>
    </source>
</evidence>
<protein>
    <submittedName>
        <fullName evidence="2">Uncharacterized protein</fullName>
    </submittedName>
</protein>